<evidence type="ECO:0000256" key="6">
    <source>
        <dbReference type="PROSITE-ProRule" id="PRU01263"/>
    </source>
</evidence>
<feature type="domain" description="C2H2-type" evidence="8">
    <location>
        <begin position="557"/>
        <end position="585"/>
    </location>
</feature>
<sequence>MDIHSESTSGFQSEIEIQNNLSESIIPTTFELNSHLNSSAILESSYRTILVPNIENFCRMCGNEMEFKDLILIFGPKGFELEIPKKISNFLQIQILQDDGLPQQMCLSCIYQLNICQQLVLTCQEADVKLRHIFQVIKTSKETTIELPNSTEDHQILNNINVEPEGLTDSTHTLEEMKILLEKNEASKKFPEESNGNSFQKDPDVKVTKAGEESDSNKGNQKPEMFLCDLCGKNFSHDVNLRTHKRTHLAESLKKKHHCTLCTKSFRSKFFLSEHMNMHKDLCPYSCSDCNKKFHKRTQLRQHKKTHLSDSQKVVCEVCGMKFSRRGNLMQHIKTHGKDRTFICRVCKEEFNTLNLLLSHRKLHTQEDIKNRIVLGEHKKENIHSCEICGKVFFKKSSFIYHVRNHKEQSDDNVKWKCKLCGKLLATRASLNYHTKSQHSNERPWRCQFCPEGFMLKDLLLTHERIHTGEKPYSCSVCNKSFRAPNNLTQHMLMHSEDRNFECMYCGKRFHRKGTLNVHIRTHTGERPFICHLCGRPFTQKNDMLKHIKTHGLEPRYSCDICNLSFNYQKDLYKHNLFNHQGDLDSSVVPVIFTSDNNMFSNITHIITEEGKKILLSNVESSEFS</sequence>
<dbReference type="Pfam" id="PF13912">
    <property type="entry name" value="zf-C2H2_6"/>
    <property type="match status" value="3"/>
</dbReference>
<evidence type="ECO:0000256" key="5">
    <source>
        <dbReference type="PROSITE-ProRule" id="PRU00042"/>
    </source>
</evidence>
<evidence type="ECO:0000256" key="2">
    <source>
        <dbReference type="ARBA" id="ARBA00022737"/>
    </source>
</evidence>
<feature type="domain" description="C2H2-type" evidence="8">
    <location>
        <begin position="501"/>
        <end position="528"/>
    </location>
</feature>
<keyword evidence="4 6" id="KW-0862">Zinc</keyword>
<evidence type="ECO:0000256" key="4">
    <source>
        <dbReference type="ARBA" id="ARBA00022833"/>
    </source>
</evidence>
<dbReference type="GO" id="GO:0008270">
    <property type="term" value="F:zinc ion binding"/>
    <property type="evidence" value="ECO:0007669"/>
    <property type="project" value="UniProtKB-UniRule"/>
</dbReference>
<dbReference type="FunFam" id="3.30.160.60:FF:002343">
    <property type="entry name" value="Zinc finger protein 33A"/>
    <property type="match status" value="1"/>
</dbReference>
<feature type="domain" description="C2H2-type" evidence="8">
    <location>
        <begin position="445"/>
        <end position="472"/>
    </location>
</feature>
<feature type="domain" description="C2H2-type" evidence="8">
    <location>
        <begin position="473"/>
        <end position="500"/>
    </location>
</feature>
<evidence type="ECO:0000259" key="8">
    <source>
        <dbReference type="PROSITE" id="PS50157"/>
    </source>
</evidence>
<gene>
    <name evidence="10" type="ORF">g.5975</name>
</gene>
<feature type="binding site" evidence="6">
    <location>
        <position position="106"/>
    </location>
    <ligand>
        <name>Zn(2+)</name>
        <dbReference type="ChEBI" id="CHEBI:29105"/>
    </ligand>
</feature>
<keyword evidence="2" id="KW-0677">Repeat</keyword>
<evidence type="ECO:0000313" key="10">
    <source>
        <dbReference type="EMBL" id="JAS14437.1"/>
    </source>
</evidence>
<protein>
    <recommendedName>
        <fullName evidence="11">Protein krueppel</fullName>
    </recommendedName>
</protein>
<evidence type="ECO:0000256" key="1">
    <source>
        <dbReference type="ARBA" id="ARBA00022723"/>
    </source>
</evidence>
<feature type="domain" description="C2H2-type" evidence="8">
    <location>
        <begin position="529"/>
        <end position="556"/>
    </location>
</feature>
<dbReference type="FunFam" id="3.30.160.60:FF:001297">
    <property type="entry name" value="Zinc finger and SCAN domain-containing protein 2"/>
    <property type="match status" value="1"/>
</dbReference>
<feature type="region of interest" description="Disordered" evidence="7">
    <location>
        <begin position="187"/>
        <end position="221"/>
    </location>
</feature>
<dbReference type="SUPFAM" id="SSF57667">
    <property type="entry name" value="beta-beta-alpha zinc fingers"/>
    <property type="match status" value="7"/>
</dbReference>
<dbReference type="PANTHER" id="PTHR24408:SF58">
    <property type="entry name" value="TRANSCRIPTION FACTOR (TFIIIA), PUTATIVE (AFU_ORTHOLOGUE AFUA_1G05150)-RELATED"/>
    <property type="match status" value="1"/>
</dbReference>
<dbReference type="Gene3D" id="3.40.1800.20">
    <property type="match status" value="1"/>
</dbReference>
<name>A0A1B6CLT8_9HEMI</name>
<keyword evidence="3 5" id="KW-0863">Zinc-finger</keyword>
<dbReference type="EMBL" id="GEDC01022861">
    <property type="protein sequence ID" value="JAS14437.1"/>
    <property type="molecule type" value="Transcribed_RNA"/>
</dbReference>
<dbReference type="Pfam" id="PF00096">
    <property type="entry name" value="zf-C2H2"/>
    <property type="match status" value="6"/>
</dbReference>
<dbReference type="FunFam" id="3.30.160.60:FF:000624">
    <property type="entry name" value="zinc finger protein 697"/>
    <property type="match status" value="1"/>
</dbReference>
<feature type="domain" description="C2H2-type" evidence="8">
    <location>
        <begin position="384"/>
        <end position="411"/>
    </location>
</feature>
<feature type="domain" description="ZAD" evidence="9">
    <location>
        <begin position="56"/>
        <end position="133"/>
    </location>
</feature>
<dbReference type="SUPFAM" id="SSF57716">
    <property type="entry name" value="Glucocorticoid receptor-like (DNA-binding domain)"/>
    <property type="match status" value="1"/>
</dbReference>
<evidence type="ECO:0000256" key="7">
    <source>
        <dbReference type="SAM" id="MobiDB-lite"/>
    </source>
</evidence>
<keyword evidence="1 6" id="KW-0479">Metal-binding</keyword>
<dbReference type="GO" id="GO:0043565">
    <property type="term" value="F:sequence-specific DNA binding"/>
    <property type="evidence" value="ECO:0007669"/>
    <property type="project" value="TreeGrafter"/>
</dbReference>
<feature type="domain" description="C2H2-type" evidence="8">
    <location>
        <begin position="285"/>
        <end position="312"/>
    </location>
</feature>
<proteinExistence type="predicted"/>
<dbReference type="PROSITE" id="PS50157">
    <property type="entry name" value="ZINC_FINGER_C2H2_2"/>
    <property type="match status" value="12"/>
</dbReference>
<feature type="domain" description="C2H2-type" evidence="8">
    <location>
        <begin position="257"/>
        <end position="284"/>
    </location>
</feature>
<feature type="binding site" evidence="6">
    <location>
        <position position="61"/>
    </location>
    <ligand>
        <name>Zn(2+)</name>
        <dbReference type="ChEBI" id="CHEBI:29105"/>
    </ligand>
</feature>
<dbReference type="Gene3D" id="3.30.160.60">
    <property type="entry name" value="Classic Zinc Finger"/>
    <property type="match status" value="8"/>
</dbReference>
<dbReference type="GO" id="GO:0005634">
    <property type="term" value="C:nucleus"/>
    <property type="evidence" value="ECO:0007669"/>
    <property type="project" value="InterPro"/>
</dbReference>
<dbReference type="GO" id="GO:0000981">
    <property type="term" value="F:DNA-binding transcription factor activity, RNA polymerase II-specific"/>
    <property type="evidence" value="ECO:0007669"/>
    <property type="project" value="TreeGrafter"/>
</dbReference>
<dbReference type="AlphaFoldDB" id="A0A1B6CLT8"/>
<dbReference type="PANTHER" id="PTHR24408">
    <property type="entry name" value="ZINC FINGER PROTEIN"/>
    <property type="match status" value="1"/>
</dbReference>
<dbReference type="Pfam" id="PF07776">
    <property type="entry name" value="zf-AD"/>
    <property type="match status" value="1"/>
</dbReference>
<feature type="compositionally biased region" description="Basic and acidic residues" evidence="7">
    <location>
        <begin position="201"/>
        <end position="216"/>
    </location>
</feature>
<dbReference type="PROSITE" id="PS51915">
    <property type="entry name" value="ZAD"/>
    <property type="match status" value="1"/>
</dbReference>
<dbReference type="InterPro" id="IPR036236">
    <property type="entry name" value="Znf_C2H2_sf"/>
</dbReference>
<feature type="domain" description="C2H2-type" evidence="8">
    <location>
        <begin position="226"/>
        <end position="253"/>
    </location>
</feature>
<reference evidence="10" key="1">
    <citation type="submission" date="2015-12" db="EMBL/GenBank/DDBJ databases">
        <title>De novo transcriptome assembly of four potential Pierce s Disease insect vectors from Arizona vineyards.</title>
        <authorList>
            <person name="Tassone E.E."/>
        </authorList>
    </citation>
    <scope>NUCLEOTIDE SEQUENCE</scope>
</reference>
<evidence type="ECO:0008006" key="11">
    <source>
        <dbReference type="Google" id="ProtNLM"/>
    </source>
</evidence>
<feature type="binding site" evidence="6">
    <location>
        <position position="58"/>
    </location>
    <ligand>
        <name>Zn(2+)</name>
        <dbReference type="ChEBI" id="CHEBI:29105"/>
    </ligand>
</feature>
<feature type="binding site" evidence="6">
    <location>
        <position position="109"/>
    </location>
    <ligand>
        <name>Zn(2+)</name>
        <dbReference type="ChEBI" id="CHEBI:29105"/>
    </ligand>
</feature>
<feature type="domain" description="C2H2-type" evidence="8">
    <location>
        <begin position="342"/>
        <end position="369"/>
    </location>
</feature>
<dbReference type="InterPro" id="IPR012934">
    <property type="entry name" value="Znf_AD"/>
</dbReference>
<feature type="domain" description="C2H2-type" evidence="8">
    <location>
        <begin position="314"/>
        <end position="341"/>
    </location>
</feature>
<dbReference type="SMART" id="SM00868">
    <property type="entry name" value="zf-AD"/>
    <property type="match status" value="1"/>
</dbReference>
<evidence type="ECO:0000256" key="3">
    <source>
        <dbReference type="ARBA" id="ARBA00022771"/>
    </source>
</evidence>
<feature type="domain" description="C2H2-type" evidence="8">
    <location>
        <begin position="416"/>
        <end position="444"/>
    </location>
</feature>
<dbReference type="InterPro" id="IPR013087">
    <property type="entry name" value="Znf_C2H2_type"/>
</dbReference>
<accession>A0A1B6CLT8</accession>
<dbReference type="SMART" id="SM00355">
    <property type="entry name" value="ZnF_C2H2"/>
    <property type="match status" value="12"/>
</dbReference>
<organism evidence="10">
    <name type="scientific">Clastoptera arizonana</name>
    <name type="common">Arizona spittle bug</name>
    <dbReference type="NCBI Taxonomy" id="38151"/>
    <lineage>
        <taxon>Eukaryota</taxon>
        <taxon>Metazoa</taxon>
        <taxon>Ecdysozoa</taxon>
        <taxon>Arthropoda</taxon>
        <taxon>Hexapoda</taxon>
        <taxon>Insecta</taxon>
        <taxon>Pterygota</taxon>
        <taxon>Neoptera</taxon>
        <taxon>Paraneoptera</taxon>
        <taxon>Hemiptera</taxon>
        <taxon>Auchenorrhyncha</taxon>
        <taxon>Cercopoidea</taxon>
        <taxon>Clastopteridae</taxon>
        <taxon>Clastoptera</taxon>
    </lineage>
</organism>
<evidence type="ECO:0000259" key="9">
    <source>
        <dbReference type="PROSITE" id="PS51915"/>
    </source>
</evidence>
<dbReference type="PROSITE" id="PS00028">
    <property type="entry name" value="ZINC_FINGER_C2H2_1"/>
    <property type="match status" value="12"/>
</dbReference>